<feature type="domain" description="DUF4704" evidence="2">
    <location>
        <begin position="23"/>
        <end position="160"/>
    </location>
</feature>
<dbReference type="OrthoDB" id="9905750at2759"/>
<dbReference type="KEGG" id="ccan:109699711"/>
<dbReference type="PANTHER" id="PTHR13743:SF115">
    <property type="entry name" value="NEUROBEACHIN-LIKE PROTEIN 1"/>
    <property type="match status" value="1"/>
</dbReference>
<name>A0A8B7WDI0_CASCN</name>
<reference evidence="3" key="1">
    <citation type="submission" date="2025-08" db="UniProtKB">
        <authorList>
            <consortium name="RefSeq"/>
        </authorList>
    </citation>
    <scope>IDENTIFICATION</scope>
    <source>
        <tissue evidence="3">Leukocyte</tissue>
    </source>
</reference>
<dbReference type="InterPro" id="IPR031570">
    <property type="entry name" value="NBEA/BDCP_DUF4704"/>
</dbReference>
<accession>A0A8B7WDI0</accession>
<evidence type="ECO:0000256" key="1">
    <source>
        <dbReference type="ARBA" id="ARBA00022574"/>
    </source>
</evidence>
<dbReference type="InterPro" id="IPR050865">
    <property type="entry name" value="BEACH_Domain"/>
</dbReference>
<evidence type="ECO:0000313" key="3">
    <source>
        <dbReference type="RefSeq" id="XP_020040140.1"/>
    </source>
</evidence>
<dbReference type="AlphaFoldDB" id="A0A8B7WDI0"/>
<dbReference type="GO" id="GO:0005829">
    <property type="term" value="C:cytosol"/>
    <property type="evidence" value="ECO:0007669"/>
    <property type="project" value="TreeGrafter"/>
</dbReference>
<dbReference type="RefSeq" id="XP_020040140.1">
    <property type="nucleotide sequence ID" value="XM_020184551.1"/>
</dbReference>
<proteinExistence type="predicted"/>
<organism evidence="3">
    <name type="scientific">Castor canadensis</name>
    <name type="common">American beaver</name>
    <dbReference type="NCBI Taxonomy" id="51338"/>
    <lineage>
        <taxon>Eukaryota</taxon>
        <taxon>Metazoa</taxon>
        <taxon>Chordata</taxon>
        <taxon>Craniata</taxon>
        <taxon>Vertebrata</taxon>
        <taxon>Euteleostomi</taxon>
        <taxon>Mammalia</taxon>
        <taxon>Eutheria</taxon>
        <taxon>Euarchontoglires</taxon>
        <taxon>Glires</taxon>
        <taxon>Rodentia</taxon>
        <taxon>Castorimorpha</taxon>
        <taxon>Castoridae</taxon>
        <taxon>Castor</taxon>
    </lineage>
</organism>
<gene>
    <name evidence="3" type="primary">LOC109699711</name>
</gene>
<protein>
    <submittedName>
        <fullName evidence="3">Neurobeachin-like protein 1</fullName>
    </submittedName>
</protein>
<dbReference type="GO" id="GO:0016020">
    <property type="term" value="C:membrane"/>
    <property type="evidence" value="ECO:0007669"/>
    <property type="project" value="TreeGrafter"/>
</dbReference>
<sequence>MSESTVPEWITPVEGEPMVSASTKASESRLEKNLVATFILIVKHFIQRHPINQDNLIQSHGVATLGTLLQKVPGTLMDVNVLMAIQLLIEQVSLEKNVPLLQQMYQYLLFDFRIWNHGDFPFQIGHIQYLSTIIKDSRRVFRKKYGVQFLLDTLRIYYGYDVSAPS</sequence>
<dbReference type="GO" id="GO:0008104">
    <property type="term" value="P:intracellular protein localization"/>
    <property type="evidence" value="ECO:0007669"/>
    <property type="project" value="TreeGrafter"/>
</dbReference>
<dbReference type="GO" id="GO:0019901">
    <property type="term" value="F:protein kinase binding"/>
    <property type="evidence" value="ECO:0007669"/>
    <property type="project" value="TreeGrafter"/>
</dbReference>
<keyword evidence="1" id="KW-0853">WD repeat</keyword>
<evidence type="ECO:0000259" key="2">
    <source>
        <dbReference type="Pfam" id="PF15787"/>
    </source>
</evidence>
<dbReference type="PANTHER" id="PTHR13743">
    <property type="entry name" value="BEIGE/BEACH-RELATED"/>
    <property type="match status" value="1"/>
</dbReference>
<dbReference type="Pfam" id="PF15787">
    <property type="entry name" value="DUF4704"/>
    <property type="match status" value="1"/>
</dbReference>